<feature type="compositionally biased region" description="Acidic residues" evidence="1">
    <location>
        <begin position="418"/>
        <end position="428"/>
    </location>
</feature>
<dbReference type="Proteomes" id="UP000648801">
    <property type="component" value="Unassembled WGS sequence"/>
</dbReference>
<reference evidence="2" key="2">
    <citation type="submission" date="2020-09" db="EMBL/GenBank/DDBJ databases">
        <authorList>
            <person name="Sun Q."/>
            <person name="Zhou Y."/>
        </authorList>
    </citation>
    <scope>NUCLEOTIDE SEQUENCE</scope>
    <source>
        <strain evidence="2">CGMCC 1.15447</strain>
    </source>
</reference>
<feature type="region of interest" description="Disordered" evidence="1">
    <location>
        <begin position="414"/>
        <end position="439"/>
    </location>
</feature>
<protein>
    <recommendedName>
        <fullName evidence="4">Phage portal protein</fullName>
    </recommendedName>
</protein>
<dbReference type="Pfam" id="PF04860">
    <property type="entry name" value="Phage_portal"/>
    <property type="match status" value="1"/>
</dbReference>
<evidence type="ECO:0000313" key="2">
    <source>
        <dbReference type="EMBL" id="GGA80761.1"/>
    </source>
</evidence>
<comment type="caution">
    <text evidence="2">The sequence shown here is derived from an EMBL/GenBank/DDBJ whole genome shotgun (WGS) entry which is preliminary data.</text>
</comment>
<evidence type="ECO:0000313" key="3">
    <source>
        <dbReference type="Proteomes" id="UP000648801"/>
    </source>
</evidence>
<name>A0A916S1Z7_9BACT</name>
<dbReference type="RefSeq" id="WP_188760838.1">
    <property type="nucleotide sequence ID" value="NZ_BMJB01000006.1"/>
</dbReference>
<organism evidence="2 3">
    <name type="scientific">Edaphobacter acidisoli</name>
    <dbReference type="NCBI Taxonomy" id="2040573"/>
    <lineage>
        <taxon>Bacteria</taxon>
        <taxon>Pseudomonadati</taxon>
        <taxon>Acidobacteriota</taxon>
        <taxon>Terriglobia</taxon>
        <taxon>Terriglobales</taxon>
        <taxon>Acidobacteriaceae</taxon>
        <taxon>Edaphobacter</taxon>
    </lineage>
</organism>
<evidence type="ECO:0000256" key="1">
    <source>
        <dbReference type="SAM" id="MobiDB-lite"/>
    </source>
</evidence>
<dbReference type="EMBL" id="BMJB01000006">
    <property type="protein sequence ID" value="GGA80761.1"/>
    <property type="molecule type" value="Genomic_DNA"/>
</dbReference>
<gene>
    <name evidence="2" type="ORF">GCM10011507_34970</name>
</gene>
<keyword evidence="3" id="KW-1185">Reference proteome</keyword>
<dbReference type="AlphaFoldDB" id="A0A916S1Z7"/>
<sequence length="555" mass="61142">MNLIESIFRGGLRLRADVGGAPAPWDDFWYEPAGGQESSAGMRVTPETSKRLAMVLACVSVRGKMIAIQPFKIRTDLVGGGSRTATEHPLYELLYSRPNPVQTAYDFRYMMNAHVDLRGNAYALKVPGPDGFVSELWPLHPDRVKVEVLPKTRRPIYVYDNPLTNQTERFVQEEIFHLRDWSDSIWLGQSRIRMGVDVMGLALARQDYTARWLKNDARTGLVFSGGNFKTKDDELDFIRSVQAGNAGKHRGRAMMLPLGMDAKSLSVTPVDGQLLEGGKYSDTQICSIMGVLPHMVGIDSGKAATFASTEQFNIMNAQYTVHPMNIMWEQAVQRDLLADSRFYAKLSMAAFLRGDNATRFAGYATAIQNSWMCPDDVRELEDLNPIPNGQGKLFWRSANLLPLSQLVAPSQIVKSAPDDPESDDDASDDGAGSGTPDAATMAATRGRLELLAAGAADRCVRKEVSAVRRMIDGDAGFAEASQFYVEHTRFIADVFHMEASVALMVKIACDARAQHLALLLADEEDETHSAALEWIEHVAATEPRKLAALAVEGVQ</sequence>
<evidence type="ECO:0008006" key="4">
    <source>
        <dbReference type="Google" id="ProtNLM"/>
    </source>
</evidence>
<dbReference type="NCBIfam" id="TIGR01537">
    <property type="entry name" value="portal_HK97"/>
    <property type="match status" value="1"/>
</dbReference>
<proteinExistence type="predicted"/>
<reference evidence="2" key="1">
    <citation type="journal article" date="2014" name="Int. J. Syst. Evol. Microbiol.">
        <title>Complete genome sequence of Corynebacterium casei LMG S-19264T (=DSM 44701T), isolated from a smear-ripened cheese.</title>
        <authorList>
            <consortium name="US DOE Joint Genome Institute (JGI-PGF)"/>
            <person name="Walter F."/>
            <person name="Albersmeier A."/>
            <person name="Kalinowski J."/>
            <person name="Ruckert C."/>
        </authorList>
    </citation>
    <scope>NUCLEOTIDE SEQUENCE</scope>
    <source>
        <strain evidence="2">CGMCC 1.15447</strain>
    </source>
</reference>
<dbReference type="InterPro" id="IPR006944">
    <property type="entry name" value="Phage/GTA_portal"/>
</dbReference>
<accession>A0A916S1Z7</accession>
<dbReference type="InterPro" id="IPR006427">
    <property type="entry name" value="Portal_HK97"/>
</dbReference>